<name>A0A9Q8L7V3_PASFU</name>
<dbReference type="Gene3D" id="3.90.180.10">
    <property type="entry name" value="Medium-chain alcohol dehydrogenases, catalytic domain"/>
    <property type="match status" value="1"/>
</dbReference>
<dbReference type="OMA" id="HCIKSTN"/>
<evidence type="ECO:0000256" key="4">
    <source>
        <dbReference type="ARBA" id="ARBA00022833"/>
    </source>
</evidence>
<evidence type="ECO:0000256" key="7">
    <source>
        <dbReference type="RuleBase" id="RU361277"/>
    </source>
</evidence>
<dbReference type="GO" id="GO:0008270">
    <property type="term" value="F:zinc ion binding"/>
    <property type="evidence" value="ECO:0007669"/>
    <property type="project" value="InterPro"/>
</dbReference>
<dbReference type="OrthoDB" id="1879366at2759"/>
<accession>A0A9Q8L7V3</accession>
<feature type="domain" description="Enoyl reductase (ER)" evidence="8">
    <location>
        <begin position="19"/>
        <end position="364"/>
    </location>
</feature>
<reference evidence="9" key="1">
    <citation type="submission" date="2021-12" db="EMBL/GenBank/DDBJ databases">
        <authorList>
            <person name="Zaccaron A."/>
            <person name="Stergiopoulos I."/>
        </authorList>
    </citation>
    <scope>NUCLEOTIDE SEQUENCE</scope>
    <source>
        <strain evidence="9">Race5_Kim</strain>
    </source>
</reference>
<dbReference type="PANTHER" id="PTHR42940">
    <property type="entry name" value="ALCOHOL DEHYDROGENASE 1-RELATED"/>
    <property type="match status" value="1"/>
</dbReference>
<sequence length="375" mass="39404">MTSISIPEKQTVALVRKLGGPVEFVEDYPVQLPGRDEVLAKVLYTGVCQSDMHTARGTAAGAVGKPITAIKLPRIGGHEGVGRLVALGPGIADRDPSIHLGALVGIRFSSRICRRCTYCLAGTEQYCQGVGDLKPTNHLHHEDGAFQQYVCLDAGYLTILPSEADPVVTAPTLCAGLTAYKAVKNAEISPGETVVVLGTGGGLGQYAVQYSRTRGARVIGVDTGKAKQELVASFGVQFVDFKEVPDIVAEIRRLIPGDAHAVIVAAGSSTAFAQAASMLRTRGTMCLIGIPPGGGQILTSVAEIVIKGLNIKGNLVGSLAESLEAVQLVRDGLVKPKVYVRPFRDLPAVYEELESGDIAGRVVLKIGDDPGLYPV</sequence>
<dbReference type="PROSITE" id="PS00059">
    <property type="entry name" value="ADH_ZINC"/>
    <property type="match status" value="1"/>
</dbReference>
<proteinExistence type="inferred from homology"/>
<keyword evidence="3 7" id="KW-0479">Metal-binding</keyword>
<dbReference type="SMART" id="SM00829">
    <property type="entry name" value="PKS_ER"/>
    <property type="match status" value="1"/>
</dbReference>
<dbReference type="Gene3D" id="3.40.50.720">
    <property type="entry name" value="NAD(P)-binding Rossmann-like Domain"/>
    <property type="match status" value="1"/>
</dbReference>
<dbReference type="InterPro" id="IPR036291">
    <property type="entry name" value="NAD(P)-bd_dom_sf"/>
</dbReference>
<evidence type="ECO:0000313" key="9">
    <source>
        <dbReference type="EMBL" id="UJO12401.1"/>
    </source>
</evidence>
<dbReference type="InterPro" id="IPR013154">
    <property type="entry name" value="ADH-like_N"/>
</dbReference>
<evidence type="ECO:0000256" key="5">
    <source>
        <dbReference type="ARBA" id="ARBA00023002"/>
    </source>
</evidence>
<dbReference type="Pfam" id="PF08240">
    <property type="entry name" value="ADH_N"/>
    <property type="match status" value="1"/>
</dbReference>
<dbReference type="PANTHER" id="PTHR42940:SF6">
    <property type="entry name" value="DEHYDROGENASE, PUTATIVE (AFU_ORTHOLOGUE AFUA_2G04590)-RELATED"/>
    <property type="match status" value="1"/>
</dbReference>
<keyword evidence="5" id="KW-0560">Oxidoreductase</keyword>
<dbReference type="SUPFAM" id="SSF50129">
    <property type="entry name" value="GroES-like"/>
    <property type="match status" value="1"/>
</dbReference>
<dbReference type="Proteomes" id="UP000756132">
    <property type="component" value="Chromosome 1"/>
</dbReference>
<evidence type="ECO:0000256" key="1">
    <source>
        <dbReference type="ARBA" id="ARBA00001947"/>
    </source>
</evidence>
<dbReference type="AlphaFoldDB" id="A0A9Q8L7V3"/>
<dbReference type="GO" id="GO:0005737">
    <property type="term" value="C:cytoplasm"/>
    <property type="evidence" value="ECO:0007669"/>
    <property type="project" value="TreeGrafter"/>
</dbReference>
<dbReference type="InterPro" id="IPR020843">
    <property type="entry name" value="ER"/>
</dbReference>
<dbReference type="RefSeq" id="XP_047756767.1">
    <property type="nucleotide sequence ID" value="XM_047901195.1"/>
</dbReference>
<reference evidence="9" key="2">
    <citation type="journal article" date="2022" name="Microb. Genom.">
        <title>A chromosome-scale genome assembly of the tomato pathogen Cladosporium fulvum reveals a compartmentalized genome architecture and the presence of a dispensable chromosome.</title>
        <authorList>
            <person name="Zaccaron A.Z."/>
            <person name="Chen L.H."/>
            <person name="Samaras A."/>
            <person name="Stergiopoulos I."/>
        </authorList>
    </citation>
    <scope>NUCLEOTIDE SEQUENCE</scope>
    <source>
        <strain evidence="9">Race5_Kim</strain>
    </source>
</reference>
<dbReference type="EMBL" id="CP090163">
    <property type="protein sequence ID" value="UJO12401.1"/>
    <property type="molecule type" value="Genomic_DNA"/>
</dbReference>
<dbReference type="SUPFAM" id="SSF51735">
    <property type="entry name" value="NAD(P)-binding Rossmann-fold domains"/>
    <property type="match status" value="1"/>
</dbReference>
<dbReference type="GO" id="GO:0004022">
    <property type="term" value="F:alcohol dehydrogenase (NAD+) activity"/>
    <property type="evidence" value="ECO:0007669"/>
    <property type="project" value="TreeGrafter"/>
</dbReference>
<evidence type="ECO:0000256" key="2">
    <source>
        <dbReference type="ARBA" id="ARBA00008072"/>
    </source>
</evidence>
<keyword evidence="10" id="KW-1185">Reference proteome</keyword>
<evidence type="ECO:0000256" key="3">
    <source>
        <dbReference type="ARBA" id="ARBA00022723"/>
    </source>
</evidence>
<dbReference type="InterPro" id="IPR002328">
    <property type="entry name" value="ADH_Zn_CS"/>
</dbReference>
<dbReference type="FunFam" id="3.40.50.720:FF:000039">
    <property type="entry name" value="Alcohol dehydrogenase AdhP"/>
    <property type="match status" value="1"/>
</dbReference>
<evidence type="ECO:0000313" key="10">
    <source>
        <dbReference type="Proteomes" id="UP000756132"/>
    </source>
</evidence>
<organism evidence="9 10">
    <name type="scientific">Passalora fulva</name>
    <name type="common">Tomato leaf mold</name>
    <name type="synonym">Cladosporium fulvum</name>
    <dbReference type="NCBI Taxonomy" id="5499"/>
    <lineage>
        <taxon>Eukaryota</taxon>
        <taxon>Fungi</taxon>
        <taxon>Dikarya</taxon>
        <taxon>Ascomycota</taxon>
        <taxon>Pezizomycotina</taxon>
        <taxon>Dothideomycetes</taxon>
        <taxon>Dothideomycetidae</taxon>
        <taxon>Mycosphaerellales</taxon>
        <taxon>Mycosphaerellaceae</taxon>
        <taxon>Fulvia</taxon>
    </lineage>
</organism>
<comment type="similarity">
    <text evidence="2 7">Belongs to the zinc-containing alcohol dehydrogenase family.</text>
</comment>
<gene>
    <name evidence="9" type="ORF">CLAFUR5_02047</name>
</gene>
<dbReference type="InterPro" id="IPR011032">
    <property type="entry name" value="GroES-like_sf"/>
</dbReference>
<dbReference type="KEGG" id="ffu:CLAFUR5_02047"/>
<comment type="cofactor">
    <cofactor evidence="1 7">
        <name>Zn(2+)</name>
        <dbReference type="ChEBI" id="CHEBI:29105"/>
    </cofactor>
</comment>
<evidence type="ECO:0000256" key="6">
    <source>
        <dbReference type="ARBA" id="ARBA00023027"/>
    </source>
</evidence>
<dbReference type="InterPro" id="IPR013149">
    <property type="entry name" value="ADH-like_C"/>
</dbReference>
<dbReference type="CDD" id="cd08297">
    <property type="entry name" value="CAD3"/>
    <property type="match status" value="1"/>
</dbReference>
<keyword evidence="6" id="KW-0520">NAD</keyword>
<dbReference type="GeneID" id="71981925"/>
<dbReference type="Pfam" id="PF00107">
    <property type="entry name" value="ADH_zinc_N"/>
    <property type="match status" value="1"/>
</dbReference>
<protein>
    <submittedName>
        <fullName evidence="9">Alcohol dehydrogenase 2</fullName>
    </submittedName>
</protein>
<keyword evidence="4 7" id="KW-0862">Zinc</keyword>
<evidence type="ECO:0000259" key="8">
    <source>
        <dbReference type="SMART" id="SM00829"/>
    </source>
</evidence>